<dbReference type="PROSITE" id="PS50222">
    <property type="entry name" value="EF_HAND_2"/>
    <property type="match status" value="1"/>
</dbReference>
<dbReference type="SMART" id="SM00054">
    <property type="entry name" value="EFh"/>
    <property type="match status" value="1"/>
</dbReference>
<dbReference type="SUPFAM" id="SSF47473">
    <property type="entry name" value="EF-hand"/>
    <property type="match status" value="1"/>
</dbReference>
<gene>
    <name evidence="4" type="ORF">B296_00017593</name>
</gene>
<evidence type="ECO:0000256" key="2">
    <source>
        <dbReference type="SAM" id="MobiDB-lite"/>
    </source>
</evidence>
<reference evidence="4 5" key="1">
    <citation type="journal article" date="2014" name="Agronomy (Basel)">
        <title>A Draft Genome Sequence for Ensete ventricosum, the Drought-Tolerant Tree Against Hunger.</title>
        <authorList>
            <person name="Harrison J."/>
            <person name="Moore K.A."/>
            <person name="Paszkiewicz K."/>
            <person name="Jones T."/>
            <person name="Grant M."/>
            <person name="Ambacheew D."/>
            <person name="Muzemil S."/>
            <person name="Studholme D.J."/>
        </authorList>
    </citation>
    <scope>NUCLEOTIDE SEQUENCE [LARGE SCALE GENOMIC DNA]</scope>
</reference>
<keyword evidence="1" id="KW-0106">Calcium</keyword>
<evidence type="ECO:0000259" key="3">
    <source>
        <dbReference type="PROSITE" id="PS50222"/>
    </source>
</evidence>
<evidence type="ECO:0000313" key="5">
    <source>
        <dbReference type="Proteomes" id="UP000287651"/>
    </source>
</evidence>
<comment type="caution">
    <text evidence="4">The sequence shown here is derived from an EMBL/GenBank/DDBJ whole genome shotgun (WGS) entry which is preliminary data.</text>
</comment>
<dbReference type="Pfam" id="PF00036">
    <property type="entry name" value="EF-hand_1"/>
    <property type="match status" value="1"/>
</dbReference>
<dbReference type="PROSITE" id="PS00018">
    <property type="entry name" value="EF_HAND_1"/>
    <property type="match status" value="1"/>
</dbReference>
<dbReference type="CDD" id="cd00051">
    <property type="entry name" value="EFh"/>
    <property type="match status" value="1"/>
</dbReference>
<dbReference type="GO" id="GO:0005509">
    <property type="term" value="F:calcium ion binding"/>
    <property type="evidence" value="ECO:0007669"/>
    <property type="project" value="InterPro"/>
</dbReference>
<organism evidence="4 5">
    <name type="scientific">Ensete ventricosum</name>
    <name type="common">Abyssinian banana</name>
    <name type="synonym">Musa ensete</name>
    <dbReference type="NCBI Taxonomy" id="4639"/>
    <lineage>
        <taxon>Eukaryota</taxon>
        <taxon>Viridiplantae</taxon>
        <taxon>Streptophyta</taxon>
        <taxon>Embryophyta</taxon>
        <taxon>Tracheophyta</taxon>
        <taxon>Spermatophyta</taxon>
        <taxon>Magnoliopsida</taxon>
        <taxon>Liliopsida</taxon>
        <taxon>Zingiberales</taxon>
        <taxon>Musaceae</taxon>
        <taxon>Ensete</taxon>
    </lineage>
</organism>
<dbReference type="InterPro" id="IPR018247">
    <property type="entry name" value="EF_Hand_1_Ca_BS"/>
</dbReference>
<dbReference type="EMBL" id="AMZH03000488">
    <property type="protein sequence ID" value="RRT83464.1"/>
    <property type="molecule type" value="Genomic_DNA"/>
</dbReference>
<evidence type="ECO:0000313" key="4">
    <source>
        <dbReference type="EMBL" id="RRT83464.1"/>
    </source>
</evidence>
<dbReference type="InterPro" id="IPR002048">
    <property type="entry name" value="EF_hand_dom"/>
</dbReference>
<dbReference type="AlphaFoldDB" id="A0A427B4Q4"/>
<proteinExistence type="predicted"/>
<dbReference type="InterPro" id="IPR011992">
    <property type="entry name" value="EF-hand-dom_pair"/>
</dbReference>
<protein>
    <recommendedName>
        <fullName evidence="3">EF-hand domain-containing protein</fullName>
    </recommendedName>
</protein>
<feature type="region of interest" description="Disordered" evidence="2">
    <location>
        <begin position="13"/>
        <end position="35"/>
    </location>
</feature>
<feature type="region of interest" description="Disordered" evidence="2">
    <location>
        <begin position="42"/>
        <end position="61"/>
    </location>
</feature>
<feature type="domain" description="EF-hand" evidence="3">
    <location>
        <begin position="93"/>
        <end position="128"/>
    </location>
</feature>
<dbReference type="Proteomes" id="UP000287651">
    <property type="component" value="Unassembled WGS sequence"/>
</dbReference>
<sequence length="131" mass="13905">MSLLCINAVRRDTAVSHGQSPPHDAAPTASSAVRSDTLIYAAGTPQPPARSPSCRHVPAGPTTAHRLHVEYFTPSDLDPAALLGRPPPALPDPTAEDCRIMINKVDVDGDGRVDFKEFKQMMKAGGFAAFS</sequence>
<evidence type="ECO:0000256" key="1">
    <source>
        <dbReference type="ARBA" id="ARBA00022837"/>
    </source>
</evidence>
<accession>A0A427B4Q4</accession>
<dbReference type="Gene3D" id="1.10.238.10">
    <property type="entry name" value="EF-hand"/>
    <property type="match status" value="1"/>
</dbReference>
<name>A0A427B4Q4_ENSVE</name>